<accession>A0A372GN06</accession>
<sequence length="153" mass="16614">MRWATDTVAATPIPDDRPRVISQDYVHRTIPRYLGDTGIDTTVDHWTLAHGDLHWANLTGPELAIIDWEGIGPAPRGFDAAHLHAYTLGVPEVAARVRDVFADVLETREGRLAELTVAAILLQAADRDPVHAALAPLRPKPCPEPAGPSLNQA</sequence>
<dbReference type="RefSeq" id="WP_117397223.1">
    <property type="nucleotide sequence ID" value="NZ_QVNQ01000001.1"/>
</dbReference>
<proteinExistence type="predicted"/>
<evidence type="ECO:0000313" key="2">
    <source>
        <dbReference type="Proteomes" id="UP000262882"/>
    </source>
</evidence>
<dbReference type="OrthoDB" id="3680308at2"/>
<evidence type="ECO:0008006" key="3">
    <source>
        <dbReference type="Google" id="ProtNLM"/>
    </source>
</evidence>
<organism evidence="1 2">
    <name type="scientific">Actinomadura spongiicola</name>
    <dbReference type="NCBI Taxonomy" id="2303421"/>
    <lineage>
        <taxon>Bacteria</taxon>
        <taxon>Bacillati</taxon>
        <taxon>Actinomycetota</taxon>
        <taxon>Actinomycetes</taxon>
        <taxon>Streptosporangiales</taxon>
        <taxon>Thermomonosporaceae</taxon>
        <taxon>Actinomadura</taxon>
    </lineage>
</organism>
<reference evidence="1 2" key="1">
    <citation type="submission" date="2018-08" db="EMBL/GenBank/DDBJ databases">
        <title>Actinomadura spongicola sp. nov., isolated from marine sponge Leucetta chagosensis.</title>
        <authorList>
            <person name="Li L."/>
            <person name="Lin H.W."/>
        </authorList>
    </citation>
    <scope>NUCLEOTIDE SEQUENCE [LARGE SCALE GENOMIC DNA]</scope>
    <source>
        <strain evidence="1 2">LHW52907</strain>
    </source>
</reference>
<dbReference type="SUPFAM" id="SSF56112">
    <property type="entry name" value="Protein kinase-like (PK-like)"/>
    <property type="match status" value="1"/>
</dbReference>
<gene>
    <name evidence="1" type="ORF">D0T12_00300</name>
</gene>
<dbReference type="AlphaFoldDB" id="A0A372GN06"/>
<name>A0A372GN06_9ACTN</name>
<dbReference type="Proteomes" id="UP000262882">
    <property type="component" value="Unassembled WGS sequence"/>
</dbReference>
<keyword evidence="2" id="KW-1185">Reference proteome</keyword>
<comment type="caution">
    <text evidence="1">The sequence shown here is derived from an EMBL/GenBank/DDBJ whole genome shotgun (WGS) entry which is preliminary data.</text>
</comment>
<protein>
    <recommendedName>
        <fullName evidence="3">Aminoglycoside phosphotransferase domain-containing protein</fullName>
    </recommendedName>
</protein>
<dbReference type="Gene3D" id="3.90.1200.10">
    <property type="match status" value="1"/>
</dbReference>
<dbReference type="InterPro" id="IPR011009">
    <property type="entry name" value="Kinase-like_dom_sf"/>
</dbReference>
<evidence type="ECO:0000313" key="1">
    <source>
        <dbReference type="EMBL" id="RFS86774.1"/>
    </source>
</evidence>
<dbReference type="EMBL" id="QVNQ01000001">
    <property type="protein sequence ID" value="RFS86774.1"/>
    <property type="molecule type" value="Genomic_DNA"/>
</dbReference>